<dbReference type="WBParaSite" id="GPLIN_001002200">
    <property type="protein sequence ID" value="GPLIN_001002200"/>
    <property type="gene ID" value="GPLIN_001002200"/>
</dbReference>
<keyword evidence="7" id="KW-1185">Reference proteome</keyword>
<comment type="similarity">
    <text evidence="2">Belongs to the EAF7 family.</text>
</comment>
<keyword evidence="5" id="KW-0804">Transcription</keyword>
<sequence>MSSQSVIYEKTVKNSGRQDTDWCLTSERRLFQKLIHHKPVGINRHFNIDMLVMYMNNIFDYEDDINFEIEEKLNEYYDMELIQENESPSEELEKNAVFELPTEYQYKEEMAPR</sequence>
<dbReference type="GO" id="GO:0005634">
    <property type="term" value="C:nucleus"/>
    <property type="evidence" value="ECO:0007669"/>
    <property type="project" value="UniProtKB-SubCell"/>
</dbReference>
<dbReference type="GO" id="GO:0006325">
    <property type="term" value="P:chromatin organization"/>
    <property type="evidence" value="ECO:0007669"/>
    <property type="project" value="UniProtKB-KW"/>
</dbReference>
<dbReference type="GO" id="GO:0035267">
    <property type="term" value="C:NuA4 histone acetyltransferase complex"/>
    <property type="evidence" value="ECO:0007669"/>
    <property type="project" value="TreeGrafter"/>
</dbReference>
<dbReference type="Pfam" id="PF07904">
    <property type="entry name" value="Eaf7"/>
    <property type="match status" value="1"/>
</dbReference>
<keyword evidence="6" id="KW-0539">Nucleus</keyword>
<evidence type="ECO:0000313" key="7">
    <source>
        <dbReference type="Proteomes" id="UP000050741"/>
    </source>
</evidence>
<evidence type="ECO:0000256" key="3">
    <source>
        <dbReference type="ARBA" id="ARBA00022853"/>
    </source>
</evidence>
<dbReference type="Proteomes" id="UP000050741">
    <property type="component" value="Unassembled WGS sequence"/>
</dbReference>
<evidence type="ECO:0000256" key="6">
    <source>
        <dbReference type="ARBA" id="ARBA00023242"/>
    </source>
</evidence>
<evidence type="ECO:0000256" key="2">
    <source>
        <dbReference type="ARBA" id="ARBA00007117"/>
    </source>
</evidence>
<organism evidence="7 8">
    <name type="scientific">Globodera pallida</name>
    <name type="common">Potato cyst nematode worm</name>
    <name type="synonym">Heterodera pallida</name>
    <dbReference type="NCBI Taxonomy" id="36090"/>
    <lineage>
        <taxon>Eukaryota</taxon>
        <taxon>Metazoa</taxon>
        <taxon>Ecdysozoa</taxon>
        <taxon>Nematoda</taxon>
        <taxon>Chromadorea</taxon>
        <taxon>Rhabditida</taxon>
        <taxon>Tylenchina</taxon>
        <taxon>Tylenchomorpha</taxon>
        <taxon>Tylenchoidea</taxon>
        <taxon>Heteroderidae</taxon>
        <taxon>Heteroderinae</taxon>
        <taxon>Globodera</taxon>
    </lineage>
</organism>
<evidence type="ECO:0000256" key="4">
    <source>
        <dbReference type="ARBA" id="ARBA00023015"/>
    </source>
</evidence>
<protein>
    <submittedName>
        <fullName evidence="8">Pre-mRNA-splicing factor 38</fullName>
    </submittedName>
</protein>
<dbReference type="PANTHER" id="PTHR13581:SF5">
    <property type="entry name" value="MRG_MORF4L-BINDING PROTEIN"/>
    <property type="match status" value="1"/>
</dbReference>
<dbReference type="GO" id="GO:0006357">
    <property type="term" value="P:regulation of transcription by RNA polymerase II"/>
    <property type="evidence" value="ECO:0007669"/>
    <property type="project" value="TreeGrafter"/>
</dbReference>
<accession>A0A183CAX1</accession>
<reference evidence="8" key="2">
    <citation type="submission" date="2016-06" db="UniProtKB">
        <authorList>
            <consortium name="WormBaseParasite"/>
        </authorList>
    </citation>
    <scope>IDENTIFICATION</scope>
</reference>
<evidence type="ECO:0000256" key="1">
    <source>
        <dbReference type="ARBA" id="ARBA00004123"/>
    </source>
</evidence>
<keyword evidence="3" id="KW-0156">Chromatin regulator</keyword>
<name>A0A183CAX1_GLOPA</name>
<reference evidence="7" key="1">
    <citation type="submission" date="2014-05" db="EMBL/GenBank/DDBJ databases">
        <title>The genome and life-stage specific transcriptomes of Globodera pallida elucidate key aspects of plant parasitism by a cyst nematode.</title>
        <authorList>
            <person name="Cotton J.A."/>
            <person name="Lilley C.J."/>
            <person name="Jones L.M."/>
            <person name="Kikuchi T."/>
            <person name="Reid A.J."/>
            <person name="Thorpe P."/>
            <person name="Tsai I.J."/>
            <person name="Beasley H."/>
            <person name="Blok V."/>
            <person name="Cock P.J.A."/>
            <person name="Van den Akker S.E."/>
            <person name="Holroyd N."/>
            <person name="Hunt M."/>
            <person name="Mantelin S."/>
            <person name="Naghra H."/>
            <person name="Pain A."/>
            <person name="Palomares-Rius J.E."/>
            <person name="Zarowiecki M."/>
            <person name="Berriman M."/>
            <person name="Jones J.T."/>
            <person name="Urwin P.E."/>
        </authorList>
    </citation>
    <scope>NUCLEOTIDE SEQUENCE [LARGE SCALE GENOMIC DNA]</scope>
    <source>
        <strain evidence="7">Lindley</strain>
    </source>
</reference>
<evidence type="ECO:0000313" key="8">
    <source>
        <dbReference type="WBParaSite" id="GPLIN_001002200"/>
    </source>
</evidence>
<comment type="subcellular location">
    <subcellularLocation>
        <location evidence="1">Nucleus</location>
    </subcellularLocation>
</comment>
<dbReference type="PANTHER" id="PTHR13581">
    <property type="entry name" value="MRG-BINDING PROTEIN"/>
    <property type="match status" value="1"/>
</dbReference>
<proteinExistence type="inferred from homology"/>
<dbReference type="InterPro" id="IPR012423">
    <property type="entry name" value="Eaf7/MRGBP"/>
</dbReference>
<evidence type="ECO:0000256" key="5">
    <source>
        <dbReference type="ARBA" id="ARBA00023163"/>
    </source>
</evidence>
<dbReference type="AlphaFoldDB" id="A0A183CAX1"/>
<keyword evidence="4" id="KW-0805">Transcription regulation</keyword>